<sequence length="16" mass="1887">MVISSHCWIKSPIERT</sequence>
<accession>A0A2P2PQV3</accession>
<dbReference type="AlphaFoldDB" id="A0A2P2PQV3"/>
<dbReference type="EMBL" id="GGEC01076640">
    <property type="protein sequence ID" value="MBX57124.1"/>
    <property type="molecule type" value="Transcribed_RNA"/>
</dbReference>
<protein>
    <submittedName>
        <fullName evidence="1">Uncharacterized protein</fullName>
    </submittedName>
</protein>
<reference evidence="1" key="1">
    <citation type="submission" date="2018-02" db="EMBL/GenBank/DDBJ databases">
        <title>Rhizophora mucronata_Transcriptome.</title>
        <authorList>
            <person name="Meera S.P."/>
            <person name="Sreeshan A."/>
            <person name="Augustine A."/>
        </authorList>
    </citation>
    <scope>NUCLEOTIDE SEQUENCE</scope>
    <source>
        <tissue evidence="1">Leaf</tissue>
    </source>
</reference>
<proteinExistence type="predicted"/>
<name>A0A2P2PQV3_RHIMU</name>
<organism evidence="1">
    <name type="scientific">Rhizophora mucronata</name>
    <name type="common">Asiatic mangrove</name>
    <dbReference type="NCBI Taxonomy" id="61149"/>
    <lineage>
        <taxon>Eukaryota</taxon>
        <taxon>Viridiplantae</taxon>
        <taxon>Streptophyta</taxon>
        <taxon>Embryophyta</taxon>
        <taxon>Tracheophyta</taxon>
        <taxon>Spermatophyta</taxon>
        <taxon>Magnoliopsida</taxon>
        <taxon>eudicotyledons</taxon>
        <taxon>Gunneridae</taxon>
        <taxon>Pentapetalae</taxon>
        <taxon>rosids</taxon>
        <taxon>fabids</taxon>
        <taxon>Malpighiales</taxon>
        <taxon>Rhizophoraceae</taxon>
        <taxon>Rhizophora</taxon>
    </lineage>
</organism>
<evidence type="ECO:0000313" key="1">
    <source>
        <dbReference type="EMBL" id="MBX57124.1"/>
    </source>
</evidence>